<evidence type="ECO:0000313" key="1">
    <source>
        <dbReference type="Proteomes" id="UP000504637"/>
    </source>
</evidence>
<reference evidence="2" key="3">
    <citation type="submission" date="2025-08" db="UniProtKB">
        <authorList>
            <consortium name="RefSeq"/>
        </authorList>
    </citation>
    <scope>IDENTIFICATION</scope>
    <source>
        <strain evidence="2">CBS 342.82</strain>
    </source>
</reference>
<dbReference type="RefSeq" id="XP_033457078.1">
    <property type="nucleotide sequence ID" value="XM_033608624.1"/>
</dbReference>
<proteinExistence type="predicted"/>
<name>A0A6J3LZI0_9PEZI</name>
<accession>A0A6J3LZI0</accession>
<evidence type="ECO:0000313" key="2">
    <source>
        <dbReference type="RefSeq" id="XP_033457078.1"/>
    </source>
</evidence>
<gene>
    <name evidence="2" type="ORF">K489DRAFT_45174</name>
</gene>
<organism evidence="2">
    <name type="scientific">Dissoconium aciculare CBS 342.82</name>
    <dbReference type="NCBI Taxonomy" id="1314786"/>
    <lineage>
        <taxon>Eukaryota</taxon>
        <taxon>Fungi</taxon>
        <taxon>Dikarya</taxon>
        <taxon>Ascomycota</taxon>
        <taxon>Pezizomycotina</taxon>
        <taxon>Dothideomycetes</taxon>
        <taxon>Dothideomycetidae</taxon>
        <taxon>Mycosphaerellales</taxon>
        <taxon>Dissoconiaceae</taxon>
        <taxon>Dissoconium</taxon>
    </lineage>
</organism>
<dbReference type="Proteomes" id="UP000504637">
    <property type="component" value="Unplaced"/>
</dbReference>
<dbReference type="AlphaFoldDB" id="A0A6J3LZI0"/>
<reference evidence="2" key="1">
    <citation type="submission" date="2020-01" db="EMBL/GenBank/DDBJ databases">
        <authorList>
            <consortium name="DOE Joint Genome Institute"/>
            <person name="Haridas S."/>
            <person name="Albert R."/>
            <person name="Binder M."/>
            <person name="Bloem J."/>
            <person name="Labutti K."/>
            <person name="Salamov A."/>
            <person name="Andreopoulos B."/>
            <person name="Baker S.E."/>
            <person name="Barry K."/>
            <person name="Bills G."/>
            <person name="Bluhm B.H."/>
            <person name="Cannon C."/>
            <person name="Castanera R."/>
            <person name="Culley D.E."/>
            <person name="Daum C."/>
            <person name="Ezra D."/>
            <person name="Gonzalez J.B."/>
            <person name="Henrissat B."/>
            <person name="Kuo A."/>
            <person name="Liang C."/>
            <person name="Lipzen A."/>
            <person name="Lutzoni F."/>
            <person name="Magnuson J."/>
            <person name="Mondo S."/>
            <person name="Nolan M."/>
            <person name="Ohm R."/>
            <person name="Pangilinan J."/>
            <person name="Park H.-J."/>
            <person name="Ramirez L."/>
            <person name="Alfaro M."/>
            <person name="Sun H."/>
            <person name="Tritt A."/>
            <person name="Yoshinaga Y."/>
            <person name="Zwiers L.-H."/>
            <person name="Turgeon B.G."/>
            <person name="Goodwin S.B."/>
            <person name="Spatafora J.W."/>
            <person name="Crous P.W."/>
            <person name="Grigoriev I.V."/>
        </authorList>
    </citation>
    <scope>NUCLEOTIDE SEQUENCE</scope>
    <source>
        <strain evidence="2">CBS 342.82</strain>
    </source>
</reference>
<protein>
    <submittedName>
        <fullName evidence="2">Uncharacterized protein</fullName>
    </submittedName>
</protein>
<reference evidence="2" key="2">
    <citation type="submission" date="2020-04" db="EMBL/GenBank/DDBJ databases">
        <authorList>
            <consortium name="NCBI Genome Project"/>
        </authorList>
    </citation>
    <scope>NUCLEOTIDE SEQUENCE</scope>
    <source>
        <strain evidence="2">CBS 342.82</strain>
    </source>
</reference>
<dbReference type="GeneID" id="54366424"/>
<sequence>MSTTSWLMPMAIASSVECAGEELIDSLGYLGGGMGLYISHLMKPLESIQPPTIHIIVDREFLPLLHDFRQDDPHSAPPGR</sequence>
<keyword evidence="1" id="KW-1185">Reference proteome</keyword>